<evidence type="ECO:0000313" key="1">
    <source>
        <dbReference type="Ensembl" id="ENSAPLP00000031797.1"/>
    </source>
</evidence>
<dbReference type="Proteomes" id="UP000016666">
    <property type="component" value="Chromosome 1"/>
</dbReference>
<protein>
    <submittedName>
        <fullName evidence="1">Uncharacterized protein</fullName>
    </submittedName>
</protein>
<organism evidence="1 2">
    <name type="scientific">Anas platyrhynchos platyrhynchos</name>
    <name type="common">Northern mallard</name>
    <dbReference type="NCBI Taxonomy" id="8840"/>
    <lineage>
        <taxon>Eukaryota</taxon>
        <taxon>Metazoa</taxon>
        <taxon>Chordata</taxon>
        <taxon>Craniata</taxon>
        <taxon>Vertebrata</taxon>
        <taxon>Euteleostomi</taxon>
        <taxon>Archelosauria</taxon>
        <taxon>Archosauria</taxon>
        <taxon>Dinosauria</taxon>
        <taxon>Saurischia</taxon>
        <taxon>Theropoda</taxon>
        <taxon>Coelurosauria</taxon>
        <taxon>Aves</taxon>
        <taxon>Neognathae</taxon>
        <taxon>Galloanserae</taxon>
        <taxon>Anseriformes</taxon>
        <taxon>Anatidae</taxon>
        <taxon>Anatinae</taxon>
        <taxon>Anas</taxon>
    </lineage>
</organism>
<reference evidence="1" key="2">
    <citation type="submission" date="2025-08" db="UniProtKB">
        <authorList>
            <consortium name="Ensembl"/>
        </authorList>
    </citation>
    <scope>IDENTIFICATION</scope>
</reference>
<dbReference type="Ensembl" id="ENSAPLT00000018733.1">
    <property type="protein sequence ID" value="ENSAPLP00000031797.1"/>
    <property type="gene ID" value="ENSAPLG00000024419.1"/>
</dbReference>
<keyword evidence="2" id="KW-1185">Reference proteome</keyword>
<accession>A0A493U0Z3</accession>
<reference evidence="1" key="3">
    <citation type="submission" date="2025-09" db="UniProtKB">
        <authorList>
            <consortium name="Ensembl"/>
        </authorList>
    </citation>
    <scope>IDENTIFICATION</scope>
</reference>
<dbReference type="AlphaFoldDB" id="A0A493U0Z3"/>
<name>A0A493U0Z3_ANAPP</name>
<reference evidence="1 2" key="1">
    <citation type="submission" date="2017-10" db="EMBL/GenBank/DDBJ databases">
        <title>A new Pekin duck reference genome.</title>
        <authorList>
            <person name="Hou Z.-C."/>
            <person name="Zhou Z.-K."/>
            <person name="Zhu F."/>
            <person name="Hou S.-S."/>
        </authorList>
    </citation>
    <scope>NUCLEOTIDE SEQUENCE [LARGE SCALE GENOMIC DNA]</scope>
</reference>
<sequence>MLVLASVSEHDPFIDFYKPFYRLTLYILQPKIRIPELNLHCQPSSLQKKEMTYNKIFKENNYFNRQLINKIEVMLMKGNTNYLSDKLKIFL</sequence>
<proteinExistence type="predicted"/>
<evidence type="ECO:0000313" key="2">
    <source>
        <dbReference type="Proteomes" id="UP000016666"/>
    </source>
</evidence>